<dbReference type="EMBL" id="JACRAF010000018">
    <property type="protein sequence ID" value="MBI4921229.1"/>
    <property type="molecule type" value="Genomic_DNA"/>
</dbReference>
<keyword evidence="3" id="KW-0520">NAD</keyword>
<organism evidence="5 6">
    <name type="scientific">Devosia nanyangense</name>
    <dbReference type="NCBI Taxonomy" id="1228055"/>
    <lineage>
        <taxon>Bacteria</taxon>
        <taxon>Pseudomonadati</taxon>
        <taxon>Pseudomonadota</taxon>
        <taxon>Alphaproteobacteria</taxon>
        <taxon>Hyphomicrobiales</taxon>
        <taxon>Devosiaceae</taxon>
        <taxon>Devosia</taxon>
    </lineage>
</organism>
<evidence type="ECO:0000256" key="2">
    <source>
        <dbReference type="ARBA" id="ARBA00023002"/>
    </source>
</evidence>
<reference evidence="5" key="1">
    <citation type="submission" date="2020-07" db="EMBL/GenBank/DDBJ databases">
        <title>Huge and variable diversity of episymbiotic CPR bacteria and DPANN archaea in groundwater ecosystems.</title>
        <authorList>
            <person name="He C.Y."/>
            <person name="Keren R."/>
            <person name="Whittaker M."/>
            <person name="Farag I.F."/>
            <person name="Doudna J."/>
            <person name="Cate J.H.D."/>
            <person name="Banfield J.F."/>
        </authorList>
    </citation>
    <scope>NUCLEOTIDE SEQUENCE</scope>
    <source>
        <strain evidence="5">NC_groundwater_1586_Pr3_B-0.1um_66_15</strain>
    </source>
</reference>
<dbReference type="Pfam" id="PF01370">
    <property type="entry name" value="Epimerase"/>
    <property type="match status" value="1"/>
</dbReference>
<keyword evidence="2" id="KW-0560">Oxidoreductase</keyword>
<dbReference type="PANTHER" id="PTHR43103:SF5">
    <property type="entry name" value="4-EPIMERASE, PUTATIVE (AFU_ORTHOLOGUE AFUA_7G00360)-RELATED"/>
    <property type="match status" value="1"/>
</dbReference>
<evidence type="ECO:0000313" key="6">
    <source>
        <dbReference type="Proteomes" id="UP000782610"/>
    </source>
</evidence>
<dbReference type="CDD" id="cd08946">
    <property type="entry name" value="SDR_e"/>
    <property type="match status" value="1"/>
</dbReference>
<protein>
    <submittedName>
        <fullName evidence="5">NAD(P)-dependent oxidoreductase</fullName>
    </submittedName>
</protein>
<dbReference type="InterPro" id="IPR001509">
    <property type="entry name" value="Epimerase_deHydtase"/>
</dbReference>
<dbReference type="PANTHER" id="PTHR43103">
    <property type="entry name" value="NUCLEOSIDE-DIPHOSPHATE-SUGAR EPIMERASE"/>
    <property type="match status" value="1"/>
</dbReference>
<dbReference type="GO" id="GO:0016491">
    <property type="term" value="F:oxidoreductase activity"/>
    <property type="evidence" value="ECO:0007669"/>
    <property type="project" value="UniProtKB-KW"/>
</dbReference>
<sequence length="271" mass="29384">MTKSILITGAAGNIGGKLSAHFKGAGDYDLRLLDRMAGDGIVAADLADYGGHWPRLLEGVDTVLHFAGEPNGNANWASVLRGNVTATQHVLRAARAAKVRRVVFASTNQVMLGYRFREGPVTTDMPPAPLSPYGISKLCCEQMGRAFVEETGIDFLALRIGYFQRGENRPGPHMLIGEWGQSMWLSNRDMIQAAERAIAAEPFGFAVVNLVSNNLGMRWDIAHTREIIGYVPLDSATPVIDDTARATDALARQATIVPGTWFDENFAVVEG</sequence>
<comment type="similarity">
    <text evidence="1">Belongs to the NAD(P)-dependent epimerase/dehydratase family.</text>
</comment>
<gene>
    <name evidence="5" type="ORF">HY834_05730</name>
</gene>
<dbReference type="AlphaFoldDB" id="A0A933NVV1"/>
<feature type="domain" description="NAD-dependent epimerase/dehydratase" evidence="4">
    <location>
        <begin position="5"/>
        <end position="160"/>
    </location>
</feature>
<dbReference type="SUPFAM" id="SSF51735">
    <property type="entry name" value="NAD(P)-binding Rossmann-fold domains"/>
    <property type="match status" value="1"/>
</dbReference>
<evidence type="ECO:0000256" key="3">
    <source>
        <dbReference type="ARBA" id="ARBA00023027"/>
    </source>
</evidence>
<comment type="caution">
    <text evidence="5">The sequence shown here is derived from an EMBL/GenBank/DDBJ whole genome shotgun (WGS) entry which is preliminary data.</text>
</comment>
<accession>A0A933NVV1</accession>
<dbReference type="InterPro" id="IPR036291">
    <property type="entry name" value="NAD(P)-bd_dom_sf"/>
</dbReference>
<evidence type="ECO:0000256" key="1">
    <source>
        <dbReference type="ARBA" id="ARBA00007637"/>
    </source>
</evidence>
<name>A0A933NVV1_9HYPH</name>
<evidence type="ECO:0000313" key="5">
    <source>
        <dbReference type="EMBL" id="MBI4921229.1"/>
    </source>
</evidence>
<evidence type="ECO:0000259" key="4">
    <source>
        <dbReference type="Pfam" id="PF01370"/>
    </source>
</evidence>
<dbReference type="Gene3D" id="3.40.50.720">
    <property type="entry name" value="NAD(P)-binding Rossmann-like Domain"/>
    <property type="match status" value="1"/>
</dbReference>
<proteinExistence type="inferred from homology"/>
<dbReference type="Proteomes" id="UP000782610">
    <property type="component" value="Unassembled WGS sequence"/>
</dbReference>